<keyword evidence="7 9" id="KW-0472">Membrane</keyword>
<dbReference type="PANTHER" id="PTHR35851">
    <property type="entry name" value="CELL DIVISION PROTEIN FTSQ"/>
    <property type="match status" value="1"/>
</dbReference>
<keyword evidence="3 9" id="KW-0997">Cell inner membrane</keyword>
<keyword evidence="2 9" id="KW-1003">Cell membrane</keyword>
<comment type="caution">
    <text evidence="11">The sequence shown here is derived from an EMBL/GenBank/DDBJ whole genome shotgun (WGS) entry which is preliminary data.</text>
</comment>
<accession>C8S481</accession>
<evidence type="ECO:0000256" key="3">
    <source>
        <dbReference type="ARBA" id="ARBA00022519"/>
    </source>
</evidence>
<evidence type="ECO:0000256" key="1">
    <source>
        <dbReference type="ARBA" id="ARBA00004370"/>
    </source>
</evidence>
<keyword evidence="4 9" id="KW-0132">Cell division</keyword>
<dbReference type="InterPro" id="IPR034746">
    <property type="entry name" value="POTRA"/>
</dbReference>
<dbReference type="Pfam" id="PF08478">
    <property type="entry name" value="POTRA_1"/>
    <property type="match status" value="1"/>
</dbReference>
<protein>
    <recommendedName>
        <fullName evidence="9">Cell division protein FtsQ</fullName>
    </recommendedName>
</protein>
<evidence type="ECO:0000256" key="9">
    <source>
        <dbReference type="HAMAP-Rule" id="MF_00911"/>
    </source>
</evidence>
<feature type="domain" description="POTRA" evidence="10">
    <location>
        <begin position="103"/>
        <end position="171"/>
    </location>
</feature>
<dbReference type="RefSeq" id="WP_008032162.1">
    <property type="nucleotide sequence ID" value="NZ_ACYY01000023.1"/>
</dbReference>
<dbReference type="HAMAP" id="MF_00911">
    <property type="entry name" value="FtsQ_subfam"/>
    <property type="match status" value="1"/>
</dbReference>
<dbReference type="GO" id="GO:0043093">
    <property type="term" value="P:FtsZ-dependent cytokinesis"/>
    <property type="evidence" value="ECO:0007669"/>
    <property type="project" value="UniProtKB-UniRule"/>
</dbReference>
<evidence type="ECO:0000259" key="10">
    <source>
        <dbReference type="PROSITE" id="PS51779"/>
    </source>
</evidence>
<name>C8S481_9RHOB</name>
<dbReference type="PANTHER" id="PTHR35851:SF1">
    <property type="entry name" value="CELL DIVISION PROTEIN FTSQ"/>
    <property type="match status" value="1"/>
</dbReference>
<proteinExistence type="inferred from homology"/>
<dbReference type="Proteomes" id="UP000010121">
    <property type="component" value="Unassembled WGS sequence"/>
</dbReference>
<dbReference type="Pfam" id="PF03799">
    <property type="entry name" value="FtsQ_DivIB_C"/>
    <property type="match status" value="1"/>
</dbReference>
<dbReference type="GO" id="GO:0090529">
    <property type="term" value="P:cell septum assembly"/>
    <property type="evidence" value="ECO:0007669"/>
    <property type="project" value="InterPro"/>
</dbReference>
<dbReference type="InterPro" id="IPR026579">
    <property type="entry name" value="FtsQ"/>
</dbReference>
<evidence type="ECO:0000256" key="6">
    <source>
        <dbReference type="ARBA" id="ARBA00022989"/>
    </source>
</evidence>
<dbReference type="OrthoDB" id="9783091at2"/>
<dbReference type="GO" id="GO:0032153">
    <property type="term" value="C:cell division site"/>
    <property type="evidence" value="ECO:0007669"/>
    <property type="project" value="UniProtKB-UniRule"/>
</dbReference>
<organism evidence="11 12">
    <name type="scientific">Rhodobacter ferrooxidans</name>
    <dbReference type="NCBI Taxonomy" id="371731"/>
    <lineage>
        <taxon>Bacteria</taxon>
        <taxon>Pseudomonadati</taxon>
        <taxon>Pseudomonadota</taxon>
        <taxon>Alphaproteobacteria</taxon>
        <taxon>Rhodobacterales</taxon>
        <taxon>Rhodobacter group</taxon>
        <taxon>Rhodobacter</taxon>
    </lineage>
</organism>
<dbReference type="eggNOG" id="COG1589">
    <property type="taxonomic scope" value="Bacteria"/>
</dbReference>
<evidence type="ECO:0000313" key="11">
    <source>
        <dbReference type="EMBL" id="EEW24247.1"/>
    </source>
</evidence>
<evidence type="ECO:0000256" key="4">
    <source>
        <dbReference type="ARBA" id="ARBA00022618"/>
    </source>
</evidence>
<keyword evidence="12" id="KW-1185">Reference proteome</keyword>
<gene>
    <name evidence="9" type="primary">ftsQ</name>
    <name evidence="11" type="ORF">Rsw2DRAFT_2867</name>
</gene>
<keyword evidence="5 9" id="KW-0812">Transmembrane</keyword>
<evidence type="ECO:0000256" key="7">
    <source>
        <dbReference type="ARBA" id="ARBA00023136"/>
    </source>
</evidence>
<dbReference type="STRING" id="371731.Rsw2DRAFT_2867"/>
<evidence type="ECO:0000256" key="2">
    <source>
        <dbReference type="ARBA" id="ARBA00022475"/>
    </source>
</evidence>
<evidence type="ECO:0000256" key="8">
    <source>
        <dbReference type="ARBA" id="ARBA00023306"/>
    </source>
</evidence>
<dbReference type="InterPro" id="IPR013685">
    <property type="entry name" value="POTRA_FtsQ_type"/>
</dbReference>
<dbReference type="GO" id="GO:0005886">
    <property type="term" value="C:plasma membrane"/>
    <property type="evidence" value="ECO:0007669"/>
    <property type="project" value="UniProtKB-SubCell"/>
</dbReference>
<dbReference type="EMBL" id="ACYY01000023">
    <property type="protein sequence ID" value="EEW24247.1"/>
    <property type="molecule type" value="Genomic_DNA"/>
</dbReference>
<evidence type="ECO:0000313" key="12">
    <source>
        <dbReference type="Proteomes" id="UP000010121"/>
    </source>
</evidence>
<dbReference type="InterPro" id="IPR005548">
    <property type="entry name" value="Cell_div_FtsQ/DivIB_C"/>
</dbReference>
<dbReference type="PROSITE" id="PS51779">
    <property type="entry name" value="POTRA"/>
    <property type="match status" value="1"/>
</dbReference>
<evidence type="ECO:0000256" key="5">
    <source>
        <dbReference type="ARBA" id="ARBA00022692"/>
    </source>
</evidence>
<comment type="similarity">
    <text evidence="9">Belongs to the FtsQ/DivIB family. FtsQ subfamily.</text>
</comment>
<keyword evidence="8 9" id="KW-0131">Cell cycle</keyword>
<comment type="function">
    <text evidence="9">Essential cell division protein.</text>
</comment>
<dbReference type="AlphaFoldDB" id="C8S481"/>
<comment type="subcellular location">
    <subcellularLocation>
        <location evidence="9">Cell inner membrane</location>
        <topology evidence="9">Single-pass type II membrane protein</topology>
    </subcellularLocation>
    <subcellularLocation>
        <location evidence="1">Membrane</location>
    </subcellularLocation>
    <text evidence="9">Localizes to the division septum.</text>
</comment>
<keyword evidence="6 9" id="KW-1133">Transmembrane helix</keyword>
<sequence>MQPLIAPPRLVATRAVASKAAPAPARAEAKAEAPRRDPAPSRAAYRWHRLWLTPLFRTLMRVGLPAFVIVMGLGLYLGNADRRAALTGHFTDLRAALEQRPEFMVSLMSIDGATPALADAIRKVAAVPLPKSSFDIDLLALRDRIATLDAVATADVRVKSGGVLQIRITERVPAVVLRKPDALELLDASGHRVALVLARADRPDLPLLAGDGAAKAVPEALQIIAAAGPLVPRLRGLVRMGDRRWDIVLDRDQRILLPATDPVKALERILALDKAENLLARDILTVDLRLQERPVLRLAPNALREMRRANGIETVESSL</sequence>
<reference evidence="11 12" key="1">
    <citation type="submission" date="2009-08" db="EMBL/GenBank/DDBJ databases">
        <title>The draft genome of Rhodobacter sp. SW2.</title>
        <authorList>
            <consortium name="US DOE Joint Genome Institute (JGI-PGF)"/>
            <person name="Lucas S."/>
            <person name="Copeland A."/>
            <person name="Lapidus A."/>
            <person name="Glavina del Rio T."/>
            <person name="Tice H."/>
            <person name="Bruce D."/>
            <person name="Goodwin L."/>
            <person name="Pitluck S."/>
            <person name="Larimer F."/>
            <person name="Land M.L."/>
            <person name="Hauser L."/>
            <person name="Emerson D."/>
        </authorList>
    </citation>
    <scope>NUCLEOTIDE SEQUENCE [LARGE SCALE GENOMIC DNA]</scope>
    <source>
        <strain evidence="11 12">SW2</strain>
    </source>
</reference>